<dbReference type="GO" id="GO:0004527">
    <property type="term" value="F:exonuclease activity"/>
    <property type="evidence" value="ECO:0007669"/>
    <property type="project" value="UniProtKB-KW"/>
</dbReference>
<accession>A0AA89B281</accession>
<dbReference type="InterPro" id="IPR013520">
    <property type="entry name" value="Ribonucl_H"/>
</dbReference>
<feature type="non-terminal residue" evidence="9">
    <location>
        <position position="588"/>
    </location>
</feature>
<dbReference type="EMBL" id="JAVXUP010000718">
    <property type="protein sequence ID" value="KAK3022322.1"/>
    <property type="molecule type" value="Genomic_DNA"/>
</dbReference>
<evidence type="ECO:0000256" key="3">
    <source>
        <dbReference type="ARBA" id="ARBA00022722"/>
    </source>
</evidence>
<evidence type="ECO:0000256" key="7">
    <source>
        <dbReference type="ARBA" id="ARBA00053817"/>
    </source>
</evidence>
<evidence type="ECO:0000256" key="1">
    <source>
        <dbReference type="ARBA" id="ARBA00004123"/>
    </source>
</evidence>
<dbReference type="CDD" id="cd06145">
    <property type="entry name" value="REX1_like"/>
    <property type="match status" value="1"/>
</dbReference>
<evidence type="ECO:0000313" key="10">
    <source>
        <dbReference type="Proteomes" id="UP001188597"/>
    </source>
</evidence>
<feature type="domain" description="Exonuclease" evidence="8">
    <location>
        <begin position="227"/>
        <end position="394"/>
    </location>
</feature>
<reference evidence="9" key="1">
    <citation type="submission" date="2022-12" db="EMBL/GenBank/DDBJ databases">
        <title>Draft genome assemblies for two species of Escallonia (Escalloniales).</title>
        <authorList>
            <person name="Chanderbali A."/>
            <person name="Dervinis C."/>
            <person name="Anghel I."/>
            <person name="Soltis D."/>
            <person name="Soltis P."/>
            <person name="Zapata F."/>
        </authorList>
    </citation>
    <scope>NUCLEOTIDE SEQUENCE</scope>
    <source>
        <strain evidence="9">UCBG64.0493</strain>
        <tissue evidence="9">Leaf</tissue>
    </source>
</reference>
<keyword evidence="4" id="KW-0378">Hydrolase</keyword>
<proteinExistence type="inferred from homology"/>
<dbReference type="InterPro" id="IPR047021">
    <property type="entry name" value="REXO1/3/4-like"/>
</dbReference>
<dbReference type="AlphaFoldDB" id="A0AA89B281"/>
<dbReference type="FunFam" id="3.30.420.10:FF:000080">
    <property type="entry name" value="Small RNA degrading nuclease 3"/>
    <property type="match status" value="1"/>
</dbReference>
<name>A0AA89B281_9ASTE</name>
<comment type="caution">
    <text evidence="9">The sequence shown here is derived from an EMBL/GenBank/DDBJ whole genome shotgun (WGS) entry which is preliminary data.</text>
</comment>
<evidence type="ECO:0000256" key="2">
    <source>
        <dbReference type="ARBA" id="ARBA00006357"/>
    </source>
</evidence>
<comment type="subcellular location">
    <subcellularLocation>
        <location evidence="1">Nucleus</location>
    </subcellularLocation>
</comment>
<dbReference type="Pfam" id="PF00929">
    <property type="entry name" value="RNase_T"/>
    <property type="match status" value="1"/>
</dbReference>
<sequence>QQSASINPNSALSVLDSLPLFATSEQLPAIHMLPPSSMADKFDAAGKEVLVEIVKLAQKRGMKGSNGGWKEFLSTHDKKFGASLSDPGRRSIDVLVSFLKTFSQEDDLKFFDKVMQCFGNRDAVVKFEEKAANNESPEQRLVRTTLEHPQYPLNYSFPSYEELGLLPTTTMNALKRHFKVPFQVIYCGTFTYVTPRVVLSIPMPQEVVTGWLVTKRSKKSKSMSSAAMVAVDCEMVLCEDGTEALVKVCVVDRNLRVKLNELVNPNKAVADYRTEITGISAKDLDKVTCSLADIQKSMKNLLSHGTILVGHSLNNDLQALKVDHARVIDTSLVFKYDGPNHRRPSLNDLCKAISPYQQSVLGYELRQKDTPHNCLDDACAAMKLVLAKVEGGVKHAIPLVHKDVPDVDMAKLLIHGIPISVPKEELHKFIPGDFTIEMKVNKRAGGKYSVLALFKNQEEANQAFEDLDSNQERDSSGRPQKIVSFQLSTGVTGSVYVRKMAHDDPVGQVASKRSLQDTEVSVGSKKLKTDEIAGEESKGGLDECDIHLKEIERLKQELSHRDQRILNLEEILVAFTKRQGLAKNRRRS</sequence>
<comment type="function">
    <text evidence="7">3'-5' exonuclease degrading single-stranded small RNAs.</text>
</comment>
<evidence type="ECO:0000256" key="5">
    <source>
        <dbReference type="ARBA" id="ARBA00022839"/>
    </source>
</evidence>
<dbReference type="PANTHER" id="PTHR12801:SF115">
    <property type="entry name" value="FI18136P1-RELATED"/>
    <property type="match status" value="1"/>
</dbReference>
<gene>
    <name evidence="9" type="ORF">RJ639_046180</name>
</gene>
<dbReference type="Gene3D" id="3.30.420.10">
    <property type="entry name" value="Ribonuclease H-like superfamily/Ribonuclease H"/>
    <property type="match status" value="1"/>
</dbReference>
<comment type="similarity">
    <text evidence="2">Belongs to the REXO1/REXO3 family.</text>
</comment>
<keyword evidence="5" id="KW-0269">Exonuclease</keyword>
<keyword evidence="3" id="KW-0540">Nuclease</keyword>
<dbReference type="Proteomes" id="UP001188597">
    <property type="component" value="Unassembled WGS sequence"/>
</dbReference>
<organism evidence="9 10">
    <name type="scientific">Escallonia herrerae</name>
    <dbReference type="NCBI Taxonomy" id="1293975"/>
    <lineage>
        <taxon>Eukaryota</taxon>
        <taxon>Viridiplantae</taxon>
        <taxon>Streptophyta</taxon>
        <taxon>Embryophyta</taxon>
        <taxon>Tracheophyta</taxon>
        <taxon>Spermatophyta</taxon>
        <taxon>Magnoliopsida</taxon>
        <taxon>eudicotyledons</taxon>
        <taxon>Gunneridae</taxon>
        <taxon>Pentapetalae</taxon>
        <taxon>asterids</taxon>
        <taxon>campanulids</taxon>
        <taxon>Escalloniales</taxon>
        <taxon>Escalloniaceae</taxon>
        <taxon>Escallonia</taxon>
    </lineage>
</organism>
<keyword evidence="6" id="KW-0539">Nucleus</keyword>
<evidence type="ECO:0000259" key="8">
    <source>
        <dbReference type="SMART" id="SM00479"/>
    </source>
</evidence>
<evidence type="ECO:0000256" key="4">
    <source>
        <dbReference type="ARBA" id="ARBA00022801"/>
    </source>
</evidence>
<dbReference type="InterPro" id="IPR034922">
    <property type="entry name" value="REX1-like_exo"/>
</dbReference>
<keyword evidence="10" id="KW-1185">Reference proteome</keyword>
<evidence type="ECO:0000313" key="9">
    <source>
        <dbReference type="EMBL" id="KAK3022322.1"/>
    </source>
</evidence>
<dbReference type="PANTHER" id="PTHR12801">
    <property type="entry name" value="RNA EXONUCLEASE REXO1 / RECO3 FAMILY MEMBER-RELATED"/>
    <property type="match status" value="1"/>
</dbReference>
<dbReference type="SMART" id="SM00479">
    <property type="entry name" value="EXOIII"/>
    <property type="match status" value="1"/>
</dbReference>
<dbReference type="InterPro" id="IPR012337">
    <property type="entry name" value="RNaseH-like_sf"/>
</dbReference>
<dbReference type="GO" id="GO:0005634">
    <property type="term" value="C:nucleus"/>
    <property type="evidence" value="ECO:0007669"/>
    <property type="project" value="UniProtKB-SubCell"/>
</dbReference>
<evidence type="ECO:0000256" key="6">
    <source>
        <dbReference type="ARBA" id="ARBA00023242"/>
    </source>
</evidence>
<protein>
    <recommendedName>
        <fullName evidence="8">Exonuclease domain-containing protein</fullName>
    </recommendedName>
</protein>
<dbReference type="InterPro" id="IPR036397">
    <property type="entry name" value="RNaseH_sf"/>
</dbReference>
<dbReference type="GO" id="GO:0003676">
    <property type="term" value="F:nucleic acid binding"/>
    <property type="evidence" value="ECO:0007669"/>
    <property type="project" value="InterPro"/>
</dbReference>
<dbReference type="SUPFAM" id="SSF53098">
    <property type="entry name" value="Ribonuclease H-like"/>
    <property type="match status" value="1"/>
</dbReference>